<dbReference type="RefSeq" id="WP_338110146.1">
    <property type="nucleotide sequence ID" value="NZ_JACHWJ010000005.1"/>
</dbReference>
<name>A0A7W4URS2_9MICO</name>
<feature type="transmembrane region" description="Helical" evidence="6">
    <location>
        <begin position="251"/>
        <end position="273"/>
    </location>
</feature>
<evidence type="ECO:0000256" key="2">
    <source>
        <dbReference type="ARBA" id="ARBA00022475"/>
    </source>
</evidence>
<evidence type="ECO:0000256" key="4">
    <source>
        <dbReference type="ARBA" id="ARBA00022989"/>
    </source>
</evidence>
<dbReference type="InterPro" id="IPR002293">
    <property type="entry name" value="AA/rel_permease1"/>
</dbReference>
<proteinExistence type="predicted"/>
<organism evidence="7 8">
    <name type="scientific">Pseudoclavibacter helvolus</name>
    <dbReference type="NCBI Taxonomy" id="255205"/>
    <lineage>
        <taxon>Bacteria</taxon>
        <taxon>Bacillati</taxon>
        <taxon>Actinomycetota</taxon>
        <taxon>Actinomycetes</taxon>
        <taxon>Micrococcales</taxon>
        <taxon>Microbacteriaceae</taxon>
        <taxon>Pseudoclavibacter</taxon>
    </lineage>
</organism>
<feature type="transmembrane region" description="Helical" evidence="6">
    <location>
        <begin position="40"/>
        <end position="63"/>
    </location>
</feature>
<dbReference type="GO" id="GO:0005886">
    <property type="term" value="C:plasma membrane"/>
    <property type="evidence" value="ECO:0007669"/>
    <property type="project" value="UniProtKB-SubCell"/>
</dbReference>
<dbReference type="Proteomes" id="UP000545286">
    <property type="component" value="Unassembled WGS sequence"/>
</dbReference>
<reference evidence="7 8" key="1">
    <citation type="submission" date="2020-08" db="EMBL/GenBank/DDBJ databases">
        <title>Sequencing the genomes of 1000 actinobacteria strains.</title>
        <authorList>
            <person name="Klenk H.-P."/>
        </authorList>
    </citation>
    <scope>NUCLEOTIDE SEQUENCE [LARGE SCALE GENOMIC DNA]</scope>
    <source>
        <strain evidence="7 8">DSM 20419</strain>
    </source>
</reference>
<keyword evidence="4 6" id="KW-1133">Transmembrane helix</keyword>
<dbReference type="Gene3D" id="1.20.1740.10">
    <property type="entry name" value="Amino acid/polyamine transporter I"/>
    <property type="match status" value="1"/>
</dbReference>
<keyword evidence="5 6" id="KW-0472">Membrane</keyword>
<dbReference type="EMBL" id="JACHWJ010000005">
    <property type="protein sequence ID" value="MBB2958919.1"/>
    <property type="molecule type" value="Genomic_DNA"/>
</dbReference>
<feature type="transmembrane region" description="Helical" evidence="6">
    <location>
        <begin position="148"/>
        <end position="166"/>
    </location>
</feature>
<dbReference type="Pfam" id="PF13520">
    <property type="entry name" value="AA_permease_2"/>
    <property type="match status" value="1"/>
</dbReference>
<feature type="transmembrane region" description="Helical" evidence="6">
    <location>
        <begin position="208"/>
        <end position="230"/>
    </location>
</feature>
<feature type="transmembrane region" description="Helical" evidence="6">
    <location>
        <begin position="293"/>
        <end position="316"/>
    </location>
</feature>
<feature type="transmembrane region" description="Helical" evidence="6">
    <location>
        <begin position="119"/>
        <end position="142"/>
    </location>
</feature>
<evidence type="ECO:0000313" key="8">
    <source>
        <dbReference type="Proteomes" id="UP000545286"/>
    </source>
</evidence>
<gene>
    <name evidence="7" type="ORF">FHX72_003071</name>
</gene>
<feature type="transmembrane region" description="Helical" evidence="6">
    <location>
        <begin position="419"/>
        <end position="437"/>
    </location>
</feature>
<accession>A0A7W4URS2</accession>
<evidence type="ECO:0000256" key="1">
    <source>
        <dbReference type="ARBA" id="ARBA00004651"/>
    </source>
</evidence>
<dbReference type="PANTHER" id="PTHR42770">
    <property type="entry name" value="AMINO ACID TRANSPORTER-RELATED"/>
    <property type="match status" value="1"/>
</dbReference>
<comment type="caution">
    <text evidence="7">The sequence shown here is derived from an EMBL/GenBank/DDBJ whole genome shotgun (WGS) entry which is preliminary data.</text>
</comment>
<feature type="transmembrane region" description="Helical" evidence="6">
    <location>
        <begin position="173"/>
        <end position="196"/>
    </location>
</feature>
<dbReference type="PIRSF" id="PIRSF006060">
    <property type="entry name" value="AA_transporter"/>
    <property type="match status" value="1"/>
</dbReference>
<evidence type="ECO:0000256" key="5">
    <source>
        <dbReference type="ARBA" id="ARBA00023136"/>
    </source>
</evidence>
<sequence>MVIAREYSPFTRATYRRAGNLVASAEGDQRMQHPAGPRKTGTVGATAIGVSAMLGAGVFSAFAPAAQAAGSWLLLSLGVALVVAASNAASTAQLARQHPGAGGVYLYGREQLGEWPGFLAGWGFVIGKTASVAAMAITAAAYLVPEPFARPVALAVLVAVTAAGMLGITRTAAVATVIGSVVVAGLIGVLVVARVSPPLFGPADGDDAAFSAPGVLQGAGILFFAFAGYARVATLSEEVRDPQHTVPRAMLLSFLVVSTVLAALGWVLLTTLGPGRLSHAPAPVAALVETQPVAVAAVSILAAVSSIGALSAVLAGSSRTAMAMGRQRDLPRLLARQHPSNAVPRVAVLAVAVGAALLICLGDIREVIGFSSAGVLVYYLVANLSALTQGRSHRVVPRAVSVLGALGCITLVVALPLPALVSALGVLLLGVVLRVIAVRARRN</sequence>
<keyword evidence="2" id="KW-1003">Cell membrane</keyword>
<feature type="transmembrane region" description="Helical" evidence="6">
    <location>
        <begin position="342"/>
        <end position="361"/>
    </location>
</feature>
<dbReference type="GO" id="GO:0022857">
    <property type="term" value="F:transmembrane transporter activity"/>
    <property type="evidence" value="ECO:0007669"/>
    <property type="project" value="InterPro"/>
</dbReference>
<evidence type="ECO:0000313" key="7">
    <source>
        <dbReference type="EMBL" id="MBB2958919.1"/>
    </source>
</evidence>
<feature type="transmembrane region" description="Helical" evidence="6">
    <location>
        <begin position="69"/>
        <end position="89"/>
    </location>
</feature>
<protein>
    <submittedName>
        <fullName evidence="7">APA family basic amino acid/polyamine antiporter</fullName>
    </submittedName>
</protein>
<keyword evidence="3 6" id="KW-0812">Transmembrane</keyword>
<keyword evidence="8" id="KW-1185">Reference proteome</keyword>
<dbReference type="InterPro" id="IPR050367">
    <property type="entry name" value="APC_superfamily"/>
</dbReference>
<comment type="subcellular location">
    <subcellularLocation>
        <location evidence="1">Cell membrane</location>
        <topology evidence="1">Multi-pass membrane protein</topology>
    </subcellularLocation>
</comment>
<dbReference type="PANTHER" id="PTHR42770:SF7">
    <property type="entry name" value="MEMBRANE PROTEIN"/>
    <property type="match status" value="1"/>
</dbReference>
<feature type="transmembrane region" description="Helical" evidence="6">
    <location>
        <begin position="395"/>
        <end position="413"/>
    </location>
</feature>
<feature type="transmembrane region" description="Helical" evidence="6">
    <location>
        <begin position="367"/>
        <end position="388"/>
    </location>
</feature>
<evidence type="ECO:0000256" key="6">
    <source>
        <dbReference type="SAM" id="Phobius"/>
    </source>
</evidence>
<dbReference type="AlphaFoldDB" id="A0A7W4URS2"/>
<evidence type="ECO:0000256" key="3">
    <source>
        <dbReference type="ARBA" id="ARBA00022692"/>
    </source>
</evidence>